<accession>A0A0E4GA23</accession>
<feature type="domain" description="FAD-binding FR-type" evidence="2">
    <location>
        <begin position="12"/>
        <end position="113"/>
    </location>
</feature>
<dbReference type="STRING" id="690567.762"/>
<evidence type="ECO:0000313" key="3">
    <source>
        <dbReference type="EMBL" id="CFX19045.1"/>
    </source>
</evidence>
<dbReference type="SUPFAM" id="SSF63380">
    <property type="entry name" value="Riboflavin synthase domain-like"/>
    <property type="match status" value="1"/>
</dbReference>
<proteinExistence type="predicted"/>
<keyword evidence="4" id="KW-1185">Reference proteome</keyword>
<dbReference type="GO" id="GO:0006221">
    <property type="term" value="P:pyrimidine nucleotide biosynthetic process"/>
    <property type="evidence" value="ECO:0007669"/>
    <property type="project" value="InterPro"/>
</dbReference>
<gene>
    <name evidence="3" type="ORF">762</name>
</gene>
<keyword evidence="1" id="KW-0479">Metal-binding</keyword>
<dbReference type="InterPro" id="IPR017938">
    <property type="entry name" value="Riboflavin_synthase-like_b-brl"/>
</dbReference>
<dbReference type="Proteomes" id="UP000045545">
    <property type="component" value="Unassembled WGS sequence"/>
</dbReference>
<organism evidence="3 4">
    <name type="scientific">Syntrophomonas zehnderi OL-4</name>
    <dbReference type="NCBI Taxonomy" id="690567"/>
    <lineage>
        <taxon>Bacteria</taxon>
        <taxon>Bacillati</taxon>
        <taxon>Bacillota</taxon>
        <taxon>Clostridia</taxon>
        <taxon>Eubacteriales</taxon>
        <taxon>Syntrophomonadaceae</taxon>
        <taxon>Syntrophomonas</taxon>
    </lineage>
</organism>
<dbReference type="SUPFAM" id="SSF52343">
    <property type="entry name" value="Ferredoxin reductase-like, C-terminal NADP-linked domain"/>
    <property type="match status" value="1"/>
</dbReference>
<dbReference type="PRINTS" id="PR00371">
    <property type="entry name" value="FPNCR"/>
</dbReference>
<dbReference type="PIRSF" id="PIRSF006816">
    <property type="entry name" value="Cyc3_hyd_g"/>
    <property type="match status" value="1"/>
</dbReference>
<dbReference type="InterPro" id="IPR001433">
    <property type="entry name" value="OxRdtase_FAD/NAD-bd"/>
</dbReference>
<dbReference type="GO" id="GO:0016491">
    <property type="term" value="F:oxidoreductase activity"/>
    <property type="evidence" value="ECO:0007669"/>
    <property type="project" value="InterPro"/>
</dbReference>
<dbReference type="PANTHER" id="PTHR43513">
    <property type="entry name" value="DIHYDROOROTATE DEHYDROGENASE B (NAD(+)), ELECTRON TRANSFER SUBUNIT"/>
    <property type="match status" value="1"/>
</dbReference>
<dbReference type="GO" id="GO:0051537">
    <property type="term" value="F:2 iron, 2 sulfur cluster binding"/>
    <property type="evidence" value="ECO:0007669"/>
    <property type="project" value="UniProtKB-KW"/>
</dbReference>
<comment type="cofactor">
    <cofactor evidence="1">
        <name>[2Fe-2S] cluster</name>
        <dbReference type="ChEBI" id="CHEBI:190135"/>
    </cofactor>
    <text evidence="1">Binds 1 [2Fe-2S] cluster per subunit.</text>
</comment>
<keyword evidence="1" id="KW-0408">Iron</keyword>
<dbReference type="Gene3D" id="2.40.30.10">
    <property type="entry name" value="Translation factors"/>
    <property type="match status" value="1"/>
</dbReference>
<dbReference type="Pfam" id="PF10418">
    <property type="entry name" value="DHODB_Fe-S_bind"/>
    <property type="match status" value="1"/>
</dbReference>
<dbReference type="AlphaFoldDB" id="A0A0E4GA23"/>
<dbReference type="InterPro" id="IPR001709">
    <property type="entry name" value="Flavoprot_Pyr_Nucl_cyt_Rdtase"/>
</dbReference>
<feature type="binding site" evidence="1">
    <location>
        <position position="250"/>
    </location>
    <ligand>
        <name>[2Fe-2S] cluster</name>
        <dbReference type="ChEBI" id="CHEBI:190135"/>
    </ligand>
</feature>
<dbReference type="PANTHER" id="PTHR43513:SF1">
    <property type="entry name" value="ANAEROBIC SULFITE REDUCTASE SUBUNIT B"/>
    <property type="match status" value="1"/>
</dbReference>
<feature type="binding site" evidence="1">
    <location>
        <position position="258"/>
    </location>
    <ligand>
        <name>[2Fe-2S] cluster</name>
        <dbReference type="ChEBI" id="CHEBI:190135"/>
    </ligand>
</feature>
<dbReference type="OrthoDB" id="9796486at2"/>
<dbReference type="GO" id="GO:0050660">
    <property type="term" value="F:flavin adenine dinucleotide binding"/>
    <property type="evidence" value="ECO:0007669"/>
    <property type="project" value="InterPro"/>
</dbReference>
<feature type="binding site" evidence="1">
    <location>
        <position position="255"/>
    </location>
    <ligand>
        <name>[2Fe-2S] cluster</name>
        <dbReference type="ChEBI" id="CHEBI:190135"/>
    </ligand>
</feature>
<dbReference type="CDD" id="cd06221">
    <property type="entry name" value="sulfite_reductase_like"/>
    <property type="match status" value="1"/>
</dbReference>
<protein>
    <submittedName>
        <fullName evidence="3">Cytochrome-c3 hydrogenase, gamma subunit</fullName>
    </submittedName>
</protein>
<name>A0A0E4GA23_9FIRM</name>
<dbReference type="InterPro" id="IPR017927">
    <property type="entry name" value="FAD-bd_FR_type"/>
</dbReference>
<dbReference type="InterPro" id="IPR039261">
    <property type="entry name" value="FNR_nucleotide-bd"/>
</dbReference>
<keyword evidence="1" id="KW-0001">2Fe-2S</keyword>
<sequence>MTDKDHKCTCDEQPLVPTIVEVIDIIDRTPDIKSFFVRNADGSGLPFQVAPGQCSMVSLLPVGESMISCTWQEGQEYQEYAIKRVGLMTDELHRIEVGQKIGLRGPYGNGFPVDECKGKDMVFIAGGIGLAPLRSFIKYCFKNREDFGKITILYGSRSQADLCFKEELFDLWPKEPNTEVFVTIDNAEPEWDGHVGFVPAYLEELNPSSNNAVAVVCGPPIMIKFVLQSLEKMGYSDDQVITTLEMRMKCGIGKCGRCNIGNEFICLDGPVYYLRQLRDLPAEW</sequence>
<reference evidence="3 4" key="1">
    <citation type="submission" date="2015-03" db="EMBL/GenBank/DDBJ databases">
        <authorList>
            <person name="Murphy D."/>
        </authorList>
    </citation>
    <scope>NUCLEOTIDE SEQUENCE [LARGE SCALE GENOMIC DNA]</scope>
    <source>
        <strain evidence="3 4">OL-4</strain>
    </source>
</reference>
<keyword evidence="1" id="KW-0411">Iron-sulfur</keyword>
<dbReference type="InterPro" id="IPR012165">
    <property type="entry name" value="Cyt_c3_hydrogenase_gsu"/>
</dbReference>
<dbReference type="PROSITE" id="PS51384">
    <property type="entry name" value="FAD_FR"/>
    <property type="match status" value="1"/>
</dbReference>
<dbReference type="RefSeq" id="WP_046495938.1">
    <property type="nucleotide sequence ID" value="NZ_CGIH01000009.1"/>
</dbReference>
<dbReference type="GO" id="GO:0046872">
    <property type="term" value="F:metal ion binding"/>
    <property type="evidence" value="ECO:0007669"/>
    <property type="project" value="UniProtKB-KW"/>
</dbReference>
<dbReference type="InterPro" id="IPR050353">
    <property type="entry name" value="PyrK_electron_transfer"/>
</dbReference>
<dbReference type="Gene3D" id="3.40.50.80">
    <property type="entry name" value="Nucleotide-binding domain of ferredoxin-NADP reductase (FNR) module"/>
    <property type="match status" value="1"/>
</dbReference>
<evidence type="ECO:0000259" key="2">
    <source>
        <dbReference type="PROSITE" id="PS51384"/>
    </source>
</evidence>
<dbReference type="EMBL" id="CGIH01000009">
    <property type="protein sequence ID" value="CFX19045.1"/>
    <property type="molecule type" value="Genomic_DNA"/>
</dbReference>
<evidence type="ECO:0000256" key="1">
    <source>
        <dbReference type="PIRSR" id="PIRSR006816-2"/>
    </source>
</evidence>
<evidence type="ECO:0000313" key="4">
    <source>
        <dbReference type="Proteomes" id="UP000045545"/>
    </source>
</evidence>
<dbReference type="InterPro" id="IPR019480">
    <property type="entry name" value="Dihydroorotate_DH_Fe-S-bd"/>
</dbReference>
<dbReference type="Pfam" id="PF00175">
    <property type="entry name" value="NAD_binding_1"/>
    <property type="match status" value="1"/>
</dbReference>
<feature type="binding site" evidence="1">
    <location>
        <position position="266"/>
    </location>
    <ligand>
        <name>[2Fe-2S] cluster</name>
        <dbReference type="ChEBI" id="CHEBI:190135"/>
    </ligand>
</feature>